<accession>A0A3S0H939</accession>
<comment type="caution">
    <text evidence="2">The sequence shown here is derived from an EMBL/GenBank/DDBJ whole genome shotgun (WGS) entry which is preliminary data.</text>
</comment>
<evidence type="ECO:0008006" key="4">
    <source>
        <dbReference type="Google" id="ProtNLM"/>
    </source>
</evidence>
<organism evidence="2 3">
    <name type="scientific">Hymenobacter gummosus</name>
    <dbReference type="NCBI Taxonomy" id="1776032"/>
    <lineage>
        <taxon>Bacteria</taxon>
        <taxon>Pseudomonadati</taxon>
        <taxon>Bacteroidota</taxon>
        <taxon>Cytophagia</taxon>
        <taxon>Cytophagales</taxon>
        <taxon>Hymenobacteraceae</taxon>
        <taxon>Hymenobacter</taxon>
    </lineage>
</organism>
<gene>
    <name evidence="2" type="ORF">EJV47_04655</name>
</gene>
<reference evidence="2 3" key="1">
    <citation type="submission" date="2018-12" db="EMBL/GenBank/DDBJ databases">
        <title>Hymenobacter gummosus sp. nov., isolated from a spring.</title>
        <authorList>
            <person name="Nie L."/>
        </authorList>
    </citation>
    <scope>NUCLEOTIDE SEQUENCE [LARGE SCALE GENOMIC DNA]</scope>
    <source>
        <strain evidence="2 3">KCTC 52166</strain>
    </source>
</reference>
<keyword evidence="1" id="KW-0812">Transmembrane</keyword>
<proteinExistence type="predicted"/>
<dbReference type="AlphaFoldDB" id="A0A3S0H939"/>
<sequence length="319" mass="36230">MVTESRLGYYPEVVLPADLKVAMQAVPPVPQEPVRPVVPPTPNKVSTFNFGFVVLGGAFLILLIGSELGVLGMGFGVVLLIIQHFSIQSAKRAYTRNLHSHTVATRALEEYPGKKLRYEQELARYRQPGYSEQYRREQIAQELKSTSEPVPMSAMQQLTIRKGSSEAQFEQLLKQWFGATRIDSSLCLPIAYRSFDNNYYYPDFVYRHPSGLCIDIEIDEPYTGITKEPIHYQGQDHQRNKYFAEKGWVVVRFAEQQIITQPELCCKLLAEVIAQLVPGQVAAQSTTGILTPVPKWTFEQAKEMARRDVRDLYKTLPTL</sequence>
<evidence type="ECO:0000256" key="1">
    <source>
        <dbReference type="SAM" id="Phobius"/>
    </source>
</evidence>
<dbReference type="Gene3D" id="3.40.960.10">
    <property type="entry name" value="VSR Endonuclease"/>
    <property type="match status" value="1"/>
</dbReference>
<keyword evidence="3" id="KW-1185">Reference proteome</keyword>
<name>A0A3S0H939_9BACT</name>
<evidence type="ECO:0000313" key="2">
    <source>
        <dbReference type="EMBL" id="RTQ52317.1"/>
    </source>
</evidence>
<dbReference type="RefSeq" id="WP_126691974.1">
    <property type="nucleotide sequence ID" value="NZ_RXOF01000002.1"/>
</dbReference>
<dbReference type="EMBL" id="RXOF01000002">
    <property type="protein sequence ID" value="RTQ52317.1"/>
    <property type="molecule type" value="Genomic_DNA"/>
</dbReference>
<keyword evidence="1" id="KW-1133">Transmembrane helix</keyword>
<dbReference type="OrthoDB" id="884899at2"/>
<feature type="transmembrane region" description="Helical" evidence="1">
    <location>
        <begin position="50"/>
        <end position="82"/>
    </location>
</feature>
<keyword evidence="1" id="KW-0472">Membrane</keyword>
<evidence type="ECO:0000313" key="3">
    <source>
        <dbReference type="Proteomes" id="UP000282184"/>
    </source>
</evidence>
<protein>
    <recommendedName>
        <fullName evidence="4">DUF559 domain-containing protein</fullName>
    </recommendedName>
</protein>
<dbReference type="Proteomes" id="UP000282184">
    <property type="component" value="Unassembled WGS sequence"/>
</dbReference>